<protein>
    <submittedName>
        <fullName evidence="1">Uncharacterized protein</fullName>
    </submittedName>
</protein>
<dbReference type="OrthoDB" id="5426484at2759"/>
<dbReference type="EMBL" id="ML978958">
    <property type="protein sequence ID" value="KAF1932978.1"/>
    <property type="molecule type" value="Genomic_DNA"/>
</dbReference>
<evidence type="ECO:0000313" key="1">
    <source>
        <dbReference type="EMBL" id="KAF1932978.1"/>
    </source>
</evidence>
<evidence type="ECO:0000313" key="2">
    <source>
        <dbReference type="Proteomes" id="UP000800082"/>
    </source>
</evidence>
<proteinExistence type="predicted"/>
<organism evidence="1 2">
    <name type="scientific">Didymella exigua CBS 183.55</name>
    <dbReference type="NCBI Taxonomy" id="1150837"/>
    <lineage>
        <taxon>Eukaryota</taxon>
        <taxon>Fungi</taxon>
        <taxon>Dikarya</taxon>
        <taxon>Ascomycota</taxon>
        <taxon>Pezizomycotina</taxon>
        <taxon>Dothideomycetes</taxon>
        <taxon>Pleosporomycetidae</taxon>
        <taxon>Pleosporales</taxon>
        <taxon>Pleosporineae</taxon>
        <taxon>Didymellaceae</taxon>
        <taxon>Didymella</taxon>
    </lineage>
</organism>
<sequence>SSTLTLLDRSTIEPKKTVKWLRIYFNNALSFKEHNTLAAFKQEFYKAALLANSSRGLPPCAVRQLYLACVSSIANYRLQNLALRKILGTFRTSLIAPQETEAALPPP</sequence>
<feature type="non-terminal residue" evidence="1">
    <location>
        <position position="1"/>
    </location>
</feature>
<gene>
    <name evidence="1" type="ORF">M421DRAFT_30219</name>
</gene>
<dbReference type="AlphaFoldDB" id="A0A6A5S117"/>
<dbReference type="RefSeq" id="XP_033453226.1">
    <property type="nucleotide sequence ID" value="XM_033589116.1"/>
</dbReference>
<dbReference type="PANTHER" id="PTHR33481:SF1">
    <property type="entry name" value="ENDONUCLEASE_EXONUCLEASE_PHOSPHATASE DOMAIN-CONTAINING PROTEIN-RELATED"/>
    <property type="match status" value="1"/>
</dbReference>
<feature type="non-terminal residue" evidence="1">
    <location>
        <position position="107"/>
    </location>
</feature>
<dbReference type="PANTHER" id="PTHR33481">
    <property type="entry name" value="REVERSE TRANSCRIPTASE"/>
    <property type="match status" value="1"/>
</dbReference>
<accession>A0A6A5S117</accession>
<dbReference type="GeneID" id="54346763"/>
<dbReference type="Proteomes" id="UP000800082">
    <property type="component" value="Unassembled WGS sequence"/>
</dbReference>
<name>A0A6A5S117_9PLEO</name>
<keyword evidence="2" id="KW-1185">Reference proteome</keyword>
<reference evidence="1" key="1">
    <citation type="journal article" date="2020" name="Stud. Mycol.">
        <title>101 Dothideomycetes genomes: a test case for predicting lifestyles and emergence of pathogens.</title>
        <authorList>
            <person name="Haridas S."/>
            <person name="Albert R."/>
            <person name="Binder M."/>
            <person name="Bloem J."/>
            <person name="Labutti K."/>
            <person name="Salamov A."/>
            <person name="Andreopoulos B."/>
            <person name="Baker S."/>
            <person name="Barry K."/>
            <person name="Bills G."/>
            <person name="Bluhm B."/>
            <person name="Cannon C."/>
            <person name="Castanera R."/>
            <person name="Culley D."/>
            <person name="Daum C."/>
            <person name="Ezra D."/>
            <person name="Gonzalez J."/>
            <person name="Henrissat B."/>
            <person name="Kuo A."/>
            <person name="Liang C."/>
            <person name="Lipzen A."/>
            <person name="Lutzoni F."/>
            <person name="Magnuson J."/>
            <person name="Mondo S."/>
            <person name="Nolan M."/>
            <person name="Ohm R."/>
            <person name="Pangilinan J."/>
            <person name="Park H.-J."/>
            <person name="Ramirez L."/>
            <person name="Alfaro M."/>
            <person name="Sun H."/>
            <person name="Tritt A."/>
            <person name="Yoshinaga Y."/>
            <person name="Zwiers L.-H."/>
            <person name="Turgeon B."/>
            <person name="Goodwin S."/>
            <person name="Spatafora J."/>
            <person name="Crous P."/>
            <person name="Grigoriev I."/>
        </authorList>
    </citation>
    <scope>NUCLEOTIDE SEQUENCE</scope>
    <source>
        <strain evidence="1">CBS 183.55</strain>
    </source>
</reference>